<feature type="domain" description="SHSP" evidence="4">
    <location>
        <begin position="268"/>
        <end position="465"/>
    </location>
</feature>
<dbReference type="EMBL" id="GL377583">
    <property type="protein sequence ID" value="EFJ26967.1"/>
    <property type="molecule type" value="Genomic_DNA"/>
</dbReference>
<dbReference type="InParanoid" id="D8RLR2"/>
<gene>
    <name evidence="5" type="ORF">SELMODRAFT_412520</name>
</gene>
<evidence type="ECO:0000313" key="6">
    <source>
        <dbReference type="Proteomes" id="UP000001514"/>
    </source>
</evidence>
<dbReference type="InterPro" id="IPR008978">
    <property type="entry name" value="HSP20-like_chaperone"/>
</dbReference>
<dbReference type="HOGENOM" id="CLU_036036_0_0_1"/>
<dbReference type="GO" id="GO:0034605">
    <property type="term" value="P:cellular response to heat"/>
    <property type="evidence" value="ECO:0000318"/>
    <property type="project" value="GO_Central"/>
</dbReference>
<comment type="similarity">
    <text evidence="1 2">Belongs to the small heat shock protein (HSP20) family.</text>
</comment>
<accession>D8RLR2</accession>
<dbReference type="Gene3D" id="2.60.40.790">
    <property type="match status" value="1"/>
</dbReference>
<sequence>MLRWLVHTARRASSSSSSKGKKLPQASKPPTDDAYNEYGEFLWMVMLRLNNRVLGQVFWALGDSDCATGCFQAHLLDHTLRYTEIVSGDFPPPSEKPLGFDDCGDYPCPYPHMIQLVNIASEDDFRRFRGEPPIHHPTQEETRLVHDFCRSAACRAEKEVFSGEPNMQELQEQARVFAAESYPNLFGLQSTSLTSLIHERSPSYATPVVPHAVFSSDHLKRCARGLRLAQEVADAGGLPQFSQHGGLIALYNFEKKHAHQLLLNCLKHNKGYDKRKLLCSSFENQQFYTVDVQVPGLTSLDQVRVAKDGQGVHVSTEKDVFRPENLVVPTHANVDGAIVNLQDEILTIRFPKGAAALKRTASTVPIEDRDEAELDMTTNKRLEATIVDEEHHHTLYIEVPGLSREKVIVVCSGPDQLTVKTSANIFKQRKFNLPSTADLKKARAFLRNGLLTIHIPKSATELTSE</sequence>
<dbReference type="Pfam" id="PF00011">
    <property type="entry name" value="HSP20"/>
    <property type="match status" value="1"/>
</dbReference>
<keyword evidence="6" id="KW-1185">Reference proteome</keyword>
<evidence type="ECO:0000256" key="1">
    <source>
        <dbReference type="PROSITE-ProRule" id="PRU00285"/>
    </source>
</evidence>
<feature type="region of interest" description="Disordered" evidence="3">
    <location>
        <begin position="1"/>
        <end position="31"/>
    </location>
</feature>
<evidence type="ECO:0000313" key="5">
    <source>
        <dbReference type="EMBL" id="EFJ26967.1"/>
    </source>
</evidence>
<name>D8RLR2_SELML</name>
<protein>
    <recommendedName>
        <fullName evidence="4">SHSP domain-containing protein</fullName>
    </recommendedName>
</protein>
<dbReference type="KEGG" id="smo:SELMODRAFT_412520"/>
<dbReference type="InterPro" id="IPR002068">
    <property type="entry name" value="A-crystallin/Hsp20_dom"/>
</dbReference>
<evidence type="ECO:0000256" key="3">
    <source>
        <dbReference type="SAM" id="MobiDB-lite"/>
    </source>
</evidence>
<evidence type="ECO:0000256" key="2">
    <source>
        <dbReference type="RuleBase" id="RU003616"/>
    </source>
</evidence>
<dbReference type="CDD" id="cd06464">
    <property type="entry name" value="ACD_sHsps-like"/>
    <property type="match status" value="2"/>
</dbReference>
<dbReference type="SUPFAM" id="SSF49764">
    <property type="entry name" value="HSP20-like chaperones"/>
    <property type="match status" value="1"/>
</dbReference>
<dbReference type="Gramene" id="EFJ26967">
    <property type="protein sequence ID" value="EFJ26967"/>
    <property type="gene ID" value="SELMODRAFT_412520"/>
</dbReference>
<evidence type="ECO:0000259" key="4">
    <source>
        <dbReference type="PROSITE" id="PS01031"/>
    </source>
</evidence>
<reference evidence="5 6" key="1">
    <citation type="journal article" date="2011" name="Science">
        <title>The Selaginella genome identifies genetic changes associated with the evolution of vascular plants.</title>
        <authorList>
            <person name="Banks J.A."/>
            <person name="Nishiyama T."/>
            <person name="Hasebe M."/>
            <person name="Bowman J.L."/>
            <person name="Gribskov M."/>
            <person name="dePamphilis C."/>
            <person name="Albert V.A."/>
            <person name="Aono N."/>
            <person name="Aoyama T."/>
            <person name="Ambrose B.A."/>
            <person name="Ashton N.W."/>
            <person name="Axtell M.J."/>
            <person name="Barker E."/>
            <person name="Barker M.S."/>
            <person name="Bennetzen J.L."/>
            <person name="Bonawitz N.D."/>
            <person name="Chapple C."/>
            <person name="Cheng C."/>
            <person name="Correa L.G."/>
            <person name="Dacre M."/>
            <person name="DeBarry J."/>
            <person name="Dreyer I."/>
            <person name="Elias M."/>
            <person name="Engstrom E.M."/>
            <person name="Estelle M."/>
            <person name="Feng L."/>
            <person name="Finet C."/>
            <person name="Floyd S.K."/>
            <person name="Frommer W.B."/>
            <person name="Fujita T."/>
            <person name="Gramzow L."/>
            <person name="Gutensohn M."/>
            <person name="Harholt J."/>
            <person name="Hattori M."/>
            <person name="Heyl A."/>
            <person name="Hirai T."/>
            <person name="Hiwatashi Y."/>
            <person name="Ishikawa M."/>
            <person name="Iwata M."/>
            <person name="Karol K.G."/>
            <person name="Koehler B."/>
            <person name="Kolukisaoglu U."/>
            <person name="Kubo M."/>
            <person name="Kurata T."/>
            <person name="Lalonde S."/>
            <person name="Li K."/>
            <person name="Li Y."/>
            <person name="Litt A."/>
            <person name="Lyons E."/>
            <person name="Manning G."/>
            <person name="Maruyama T."/>
            <person name="Michael T.P."/>
            <person name="Mikami K."/>
            <person name="Miyazaki S."/>
            <person name="Morinaga S."/>
            <person name="Murata T."/>
            <person name="Mueller-Roeber B."/>
            <person name="Nelson D.R."/>
            <person name="Obara M."/>
            <person name="Oguri Y."/>
            <person name="Olmstead R.G."/>
            <person name="Onodera N."/>
            <person name="Petersen B.L."/>
            <person name="Pils B."/>
            <person name="Prigge M."/>
            <person name="Rensing S.A."/>
            <person name="Riano-Pachon D.M."/>
            <person name="Roberts A.W."/>
            <person name="Sato Y."/>
            <person name="Scheller H.V."/>
            <person name="Schulz B."/>
            <person name="Schulz C."/>
            <person name="Shakirov E.V."/>
            <person name="Shibagaki N."/>
            <person name="Shinohara N."/>
            <person name="Shippen D.E."/>
            <person name="Soerensen I."/>
            <person name="Sotooka R."/>
            <person name="Sugimoto N."/>
            <person name="Sugita M."/>
            <person name="Sumikawa N."/>
            <person name="Tanurdzic M."/>
            <person name="Theissen G."/>
            <person name="Ulvskov P."/>
            <person name="Wakazuki S."/>
            <person name="Weng J.K."/>
            <person name="Willats W.W."/>
            <person name="Wipf D."/>
            <person name="Wolf P.G."/>
            <person name="Yang L."/>
            <person name="Zimmer A.D."/>
            <person name="Zhu Q."/>
            <person name="Mitros T."/>
            <person name="Hellsten U."/>
            <person name="Loque D."/>
            <person name="Otillar R."/>
            <person name="Salamov A."/>
            <person name="Schmutz J."/>
            <person name="Shapiro H."/>
            <person name="Lindquist E."/>
            <person name="Lucas S."/>
            <person name="Rokhsar D."/>
            <person name="Grigoriev I.V."/>
        </authorList>
    </citation>
    <scope>NUCLEOTIDE SEQUENCE [LARGE SCALE GENOMIC DNA]</scope>
</reference>
<organism evidence="6">
    <name type="scientific">Selaginella moellendorffii</name>
    <name type="common">Spikemoss</name>
    <dbReference type="NCBI Taxonomy" id="88036"/>
    <lineage>
        <taxon>Eukaryota</taxon>
        <taxon>Viridiplantae</taxon>
        <taxon>Streptophyta</taxon>
        <taxon>Embryophyta</taxon>
        <taxon>Tracheophyta</taxon>
        <taxon>Lycopodiopsida</taxon>
        <taxon>Selaginellales</taxon>
        <taxon>Selaginellaceae</taxon>
        <taxon>Selaginella</taxon>
    </lineage>
</organism>
<dbReference type="Proteomes" id="UP000001514">
    <property type="component" value="Unassembled WGS sequence"/>
</dbReference>
<dbReference type="PROSITE" id="PS01031">
    <property type="entry name" value="SHSP"/>
    <property type="match status" value="1"/>
</dbReference>
<proteinExistence type="inferred from homology"/>
<dbReference type="AlphaFoldDB" id="D8RLR2"/>